<proteinExistence type="predicted"/>
<evidence type="ECO:0000313" key="2">
    <source>
        <dbReference type="Proteomes" id="UP000005143"/>
    </source>
</evidence>
<dbReference type="Pfam" id="PF03883">
    <property type="entry name" value="H2O2_YaaD"/>
    <property type="match status" value="1"/>
</dbReference>
<dbReference type="Proteomes" id="UP000005143">
    <property type="component" value="Unassembled WGS sequence"/>
</dbReference>
<protein>
    <submittedName>
        <fullName evidence="1">UPF0246 protein YaaA</fullName>
    </submittedName>
</protein>
<name>H0E374_9ACTN</name>
<gene>
    <name evidence="1" type="ORF">PAI11_12420</name>
</gene>
<organism evidence="1 2">
    <name type="scientific">Patulibacter medicamentivorans</name>
    <dbReference type="NCBI Taxonomy" id="1097667"/>
    <lineage>
        <taxon>Bacteria</taxon>
        <taxon>Bacillati</taxon>
        <taxon>Actinomycetota</taxon>
        <taxon>Thermoleophilia</taxon>
        <taxon>Solirubrobacterales</taxon>
        <taxon>Patulibacteraceae</taxon>
        <taxon>Patulibacter</taxon>
    </lineage>
</organism>
<dbReference type="PANTHER" id="PTHR30283">
    <property type="entry name" value="PEROXIDE STRESS RESPONSE PROTEIN YAAA"/>
    <property type="match status" value="1"/>
</dbReference>
<dbReference type="InterPro" id="IPR005583">
    <property type="entry name" value="YaaA"/>
</dbReference>
<dbReference type="OrthoDB" id="3210767at2"/>
<dbReference type="GO" id="GO:0005829">
    <property type="term" value="C:cytosol"/>
    <property type="evidence" value="ECO:0007669"/>
    <property type="project" value="TreeGrafter"/>
</dbReference>
<dbReference type="PATRIC" id="fig|1097667.3.peg.1238"/>
<dbReference type="PANTHER" id="PTHR30283:SF4">
    <property type="entry name" value="PEROXIDE STRESS RESISTANCE PROTEIN YAAA"/>
    <property type="match status" value="1"/>
</dbReference>
<dbReference type="EMBL" id="AGUD01000059">
    <property type="protein sequence ID" value="EHN11873.1"/>
    <property type="molecule type" value="Genomic_DNA"/>
</dbReference>
<comment type="caution">
    <text evidence="1">The sequence shown here is derived from an EMBL/GenBank/DDBJ whole genome shotgun (WGS) entry which is preliminary data.</text>
</comment>
<accession>H0E374</accession>
<dbReference type="RefSeq" id="WP_007572106.1">
    <property type="nucleotide sequence ID" value="NZ_AGUD01000059.1"/>
</dbReference>
<keyword evidence="2" id="KW-1185">Reference proteome</keyword>
<dbReference type="GO" id="GO:0033194">
    <property type="term" value="P:response to hydroperoxide"/>
    <property type="evidence" value="ECO:0007669"/>
    <property type="project" value="TreeGrafter"/>
</dbReference>
<sequence length="258" mass="27658">MLLLLPPSEGKTAPKRGRPVDLDALSFPELAPVRRRVMAALRELSLGDEAVALETLGLGPRNAAELARNADLERQPAGIAARIYSGVLFDRLDLIGLPTGAKRKAGRRILITSALWGVVGPNDRIPVYRCPAGARLPGLPTATELWRDPLRAALPDDQLVVDLRSSAYRALWTPANAPVVTIDVVREQAGRRTVVSHMAKATRGDIARALLIDEGGSGRDPRTVDGVAERVARAGWTVELGNPDRNGSVSLTVVERTG</sequence>
<evidence type="ECO:0000313" key="1">
    <source>
        <dbReference type="EMBL" id="EHN11873.1"/>
    </source>
</evidence>
<dbReference type="AlphaFoldDB" id="H0E374"/>
<reference evidence="1 2" key="1">
    <citation type="journal article" date="2013" name="Biodegradation">
        <title>Quantitative proteomic analysis of ibuprofen-degrading Patulibacter sp. strain I11.</title>
        <authorList>
            <person name="Almeida B."/>
            <person name="Kjeldal H."/>
            <person name="Lolas I."/>
            <person name="Knudsen A.D."/>
            <person name="Carvalho G."/>
            <person name="Nielsen K.L."/>
            <person name="Barreto Crespo M.T."/>
            <person name="Stensballe A."/>
            <person name="Nielsen J.L."/>
        </authorList>
    </citation>
    <scope>NUCLEOTIDE SEQUENCE [LARGE SCALE GENOMIC DNA]</scope>
    <source>
        <strain evidence="1 2">I11</strain>
    </source>
</reference>